<dbReference type="Proteomes" id="UP000078540">
    <property type="component" value="Unassembled WGS sequence"/>
</dbReference>
<accession>A0A151I0P1</accession>
<reference evidence="2 3" key="1">
    <citation type="submission" date="2015-09" db="EMBL/GenBank/DDBJ databases">
        <title>Atta colombica WGS genome.</title>
        <authorList>
            <person name="Nygaard S."/>
            <person name="Hu H."/>
            <person name="Boomsma J."/>
            <person name="Zhang G."/>
        </authorList>
    </citation>
    <scope>NUCLEOTIDE SEQUENCE [LARGE SCALE GENOMIC DNA]</scope>
    <source>
        <strain evidence="2">Treedump-2</strain>
        <tissue evidence="2">Whole body</tissue>
    </source>
</reference>
<sequence>MQTHLRKYVCSTGRKEASRSECYETLDVGWMRLGIECVTPALLEHRWRRGAILSPACHAECKISLPSPGMLVVQSSADTLRDSIKNDREDNNNEIANVLFILITSMVVITRCKFKRSSLSLSKVRRGLTRARLMLLDARNGSAEHRRNVSVTKLTPNPTFPVQKRSRPSLPPDTTPRRDRVIKTGSNVPRAVR</sequence>
<name>A0A151I0P1_9HYME</name>
<dbReference type="EMBL" id="KQ976642">
    <property type="protein sequence ID" value="KYM78684.1"/>
    <property type="molecule type" value="Genomic_DNA"/>
</dbReference>
<organism evidence="2 3">
    <name type="scientific">Atta colombica</name>
    <dbReference type="NCBI Taxonomy" id="520822"/>
    <lineage>
        <taxon>Eukaryota</taxon>
        <taxon>Metazoa</taxon>
        <taxon>Ecdysozoa</taxon>
        <taxon>Arthropoda</taxon>
        <taxon>Hexapoda</taxon>
        <taxon>Insecta</taxon>
        <taxon>Pterygota</taxon>
        <taxon>Neoptera</taxon>
        <taxon>Endopterygota</taxon>
        <taxon>Hymenoptera</taxon>
        <taxon>Apocrita</taxon>
        <taxon>Aculeata</taxon>
        <taxon>Formicoidea</taxon>
        <taxon>Formicidae</taxon>
        <taxon>Myrmicinae</taxon>
        <taxon>Atta</taxon>
    </lineage>
</organism>
<keyword evidence="3" id="KW-1185">Reference proteome</keyword>
<evidence type="ECO:0000256" key="1">
    <source>
        <dbReference type="SAM" id="MobiDB-lite"/>
    </source>
</evidence>
<protein>
    <submittedName>
        <fullName evidence="2">Uncharacterized protein</fullName>
    </submittedName>
</protein>
<evidence type="ECO:0000313" key="3">
    <source>
        <dbReference type="Proteomes" id="UP000078540"/>
    </source>
</evidence>
<proteinExistence type="predicted"/>
<evidence type="ECO:0000313" key="2">
    <source>
        <dbReference type="EMBL" id="KYM78684.1"/>
    </source>
</evidence>
<gene>
    <name evidence="2" type="ORF">ALC53_10901</name>
</gene>
<feature type="region of interest" description="Disordered" evidence="1">
    <location>
        <begin position="144"/>
        <end position="193"/>
    </location>
</feature>
<dbReference type="AlphaFoldDB" id="A0A151I0P1"/>